<dbReference type="CDD" id="cd15866">
    <property type="entry name" value="R-SNARE_SEC22"/>
    <property type="match status" value="1"/>
</dbReference>
<dbReference type="SUPFAM" id="SSF64356">
    <property type="entry name" value="SNARE-like"/>
    <property type="match status" value="1"/>
</dbReference>
<evidence type="ECO:0000256" key="1">
    <source>
        <dbReference type="ARBA" id="ARBA00004163"/>
    </source>
</evidence>
<dbReference type="Gene3D" id="1.20.5.110">
    <property type="match status" value="1"/>
</dbReference>
<dbReference type="SUPFAM" id="SSF58038">
    <property type="entry name" value="SNARE fusion complex"/>
    <property type="match status" value="1"/>
</dbReference>
<dbReference type="PROSITE" id="PS50892">
    <property type="entry name" value="V_SNARE"/>
    <property type="match status" value="1"/>
</dbReference>
<evidence type="ECO:0000256" key="4">
    <source>
        <dbReference type="ARBA" id="ARBA00008025"/>
    </source>
</evidence>
<reference evidence="23 24" key="1">
    <citation type="submission" date="2024-02" db="EMBL/GenBank/DDBJ databases">
        <authorList>
            <person name="Daric V."/>
            <person name="Darras S."/>
        </authorList>
    </citation>
    <scope>NUCLEOTIDE SEQUENCE [LARGE SCALE GENOMIC DNA]</scope>
</reference>
<dbReference type="Proteomes" id="UP001642483">
    <property type="component" value="Unassembled WGS sequence"/>
</dbReference>
<evidence type="ECO:0000256" key="11">
    <source>
        <dbReference type="ARBA" id="ARBA00023034"/>
    </source>
</evidence>
<dbReference type="Pfam" id="PF13774">
    <property type="entry name" value="Longin"/>
    <property type="match status" value="1"/>
</dbReference>
<dbReference type="SMART" id="SM01270">
    <property type="entry name" value="Longin"/>
    <property type="match status" value="1"/>
</dbReference>
<evidence type="ECO:0000256" key="9">
    <source>
        <dbReference type="ARBA" id="ARBA00022927"/>
    </source>
</evidence>
<feature type="domain" description="Longin" evidence="21">
    <location>
        <begin position="6"/>
        <end position="119"/>
    </location>
</feature>
<dbReference type="InterPro" id="IPR010908">
    <property type="entry name" value="Longin_dom"/>
</dbReference>
<dbReference type="InterPro" id="IPR044565">
    <property type="entry name" value="Sec22"/>
</dbReference>
<evidence type="ECO:0000259" key="22">
    <source>
        <dbReference type="PROSITE" id="PS50892"/>
    </source>
</evidence>
<dbReference type="Gene3D" id="3.30.450.50">
    <property type="entry name" value="Longin domain"/>
    <property type="match status" value="1"/>
</dbReference>
<protein>
    <recommendedName>
        <fullName evidence="17">Vesicle-trafficking protein SEC22b</fullName>
    </recommendedName>
    <alternativeName>
        <fullName evidence="18">SEC22 vesicle-trafficking protein homolog B</fullName>
    </alternativeName>
</protein>
<comment type="function">
    <text evidence="14">SNARE involved in targeting and fusion of ER-derived transport vesicles with the Golgi complex as well as Golgi-derived retrograde transport vesicles with the ER.</text>
</comment>
<evidence type="ECO:0000256" key="5">
    <source>
        <dbReference type="ARBA" id="ARBA00022448"/>
    </source>
</evidence>
<evidence type="ECO:0000256" key="19">
    <source>
        <dbReference type="PROSITE-ProRule" id="PRU00290"/>
    </source>
</evidence>
<evidence type="ECO:0000259" key="21">
    <source>
        <dbReference type="PROSITE" id="PS50859"/>
    </source>
</evidence>
<dbReference type="InterPro" id="IPR001388">
    <property type="entry name" value="Synaptobrevin-like"/>
</dbReference>
<evidence type="ECO:0000256" key="13">
    <source>
        <dbReference type="ARBA" id="ARBA00023136"/>
    </source>
</evidence>
<keyword evidence="9" id="KW-0653">Protein transport</keyword>
<dbReference type="PRINTS" id="PR00219">
    <property type="entry name" value="SYNAPTOBREVN"/>
</dbReference>
<keyword evidence="6 20" id="KW-0812">Transmembrane</keyword>
<evidence type="ECO:0000256" key="14">
    <source>
        <dbReference type="ARBA" id="ARBA00024173"/>
    </source>
</evidence>
<keyword evidence="7" id="KW-0256">Endoplasmic reticulum</keyword>
<accession>A0ABP0F287</accession>
<keyword evidence="11" id="KW-0333">Golgi apparatus</keyword>
<dbReference type="InterPro" id="IPR042855">
    <property type="entry name" value="V_SNARE_CC"/>
</dbReference>
<comment type="caution">
    <text evidence="23">The sequence shown here is derived from an EMBL/GenBank/DDBJ whole genome shotgun (WGS) entry which is preliminary data.</text>
</comment>
<dbReference type="PANTHER" id="PTHR45837">
    <property type="entry name" value="VESICLE-TRAFFICKING PROTEIN SEC22B"/>
    <property type="match status" value="1"/>
</dbReference>
<evidence type="ECO:0000256" key="15">
    <source>
        <dbReference type="ARBA" id="ARBA00024187"/>
    </source>
</evidence>
<comment type="subcellular location">
    <subcellularLocation>
        <location evidence="1">Endoplasmic reticulum membrane</location>
        <topology evidence="1">Single-pass type IV membrane protein</topology>
    </subcellularLocation>
    <subcellularLocation>
        <location evidence="15">Endoplasmic reticulum-Golgi intermediate compartment membrane</location>
    </subcellularLocation>
    <subcellularLocation>
        <location evidence="16">Golgi apparatus</location>
        <location evidence="16">cis-Golgi network membrane</location>
    </subcellularLocation>
    <subcellularLocation>
        <location evidence="2">Golgi apparatus</location>
        <location evidence="2">trans-Golgi network membrane</location>
    </subcellularLocation>
    <subcellularLocation>
        <location evidence="3">Melanosome</location>
    </subcellularLocation>
</comment>
<evidence type="ECO:0000256" key="8">
    <source>
        <dbReference type="ARBA" id="ARBA00022892"/>
    </source>
</evidence>
<dbReference type="PROSITE" id="PS50859">
    <property type="entry name" value="LONGIN"/>
    <property type="match status" value="1"/>
</dbReference>
<evidence type="ECO:0000256" key="12">
    <source>
        <dbReference type="ARBA" id="ARBA00023054"/>
    </source>
</evidence>
<evidence type="ECO:0000256" key="6">
    <source>
        <dbReference type="ARBA" id="ARBA00022692"/>
    </source>
</evidence>
<evidence type="ECO:0000256" key="17">
    <source>
        <dbReference type="ARBA" id="ARBA00024248"/>
    </source>
</evidence>
<evidence type="ECO:0000313" key="23">
    <source>
        <dbReference type="EMBL" id="CAK8673839.1"/>
    </source>
</evidence>
<evidence type="ECO:0000256" key="16">
    <source>
        <dbReference type="ARBA" id="ARBA00024188"/>
    </source>
</evidence>
<evidence type="ECO:0000256" key="7">
    <source>
        <dbReference type="ARBA" id="ARBA00022824"/>
    </source>
</evidence>
<keyword evidence="5" id="KW-0813">Transport</keyword>
<name>A0ABP0F287_CLALP</name>
<comment type="similarity">
    <text evidence="4">Belongs to the synaptobrevin family.</text>
</comment>
<sequence length="215" mass="24798">MVLMTMIARVGDGLPLAASMQEDEQTGRSLTDYQNQAKLLFRKLNNQSPDRCTIESGKMLFHYFIDKGICYLILSEPSFSKKLAFAYLEELSSEFFVQYGNRVSSVTRPYAFIEFDTYIQKTKKSYMDSRTKRNLTLVSSELQDVQRIMVSNIDDVLQRGVALSDLDDKASNLASISKKYKQDAHYLNLRSSYAKIAAVVILLVVFIIYIRYWWL</sequence>
<keyword evidence="8" id="KW-0931">ER-Golgi transport</keyword>
<evidence type="ECO:0000256" key="18">
    <source>
        <dbReference type="ARBA" id="ARBA00033315"/>
    </source>
</evidence>
<keyword evidence="13 20" id="KW-0472">Membrane</keyword>
<feature type="transmembrane region" description="Helical" evidence="20">
    <location>
        <begin position="196"/>
        <end position="214"/>
    </location>
</feature>
<evidence type="ECO:0000256" key="20">
    <source>
        <dbReference type="SAM" id="Phobius"/>
    </source>
</evidence>
<gene>
    <name evidence="23" type="ORF">CVLEPA_LOCUS3586</name>
</gene>
<evidence type="ECO:0000256" key="3">
    <source>
        <dbReference type="ARBA" id="ARBA00004223"/>
    </source>
</evidence>
<evidence type="ECO:0000313" key="24">
    <source>
        <dbReference type="Proteomes" id="UP001642483"/>
    </source>
</evidence>
<dbReference type="Pfam" id="PF00957">
    <property type="entry name" value="Synaptobrevin"/>
    <property type="match status" value="1"/>
</dbReference>
<organism evidence="23 24">
    <name type="scientific">Clavelina lepadiformis</name>
    <name type="common">Light-bulb sea squirt</name>
    <name type="synonym">Ascidia lepadiformis</name>
    <dbReference type="NCBI Taxonomy" id="159417"/>
    <lineage>
        <taxon>Eukaryota</taxon>
        <taxon>Metazoa</taxon>
        <taxon>Chordata</taxon>
        <taxon>Tunicata</taxon>
        <taxon>Ascidiacea</taxon>
        <taxon>Aplousobranchia</taxon>
        <taxon>Clavelinidae</taxon>
        <taxon>Clavelina</taxon>
    </lineage>
</organism>
<proteinExistence type="inferred from homology"/>
<keyword evidence="12 19" id="KW-0175">Coiled coil</keyword>
<dbReference type="InterPro" id="IPR011012">
    <property type="entry name" value="Longin-like_dom_sf"/>
</dbReference>
<evidence type="ECO:0000256" key="2">
    <source>
        <dbReference type="ARBA" id="ARBA00004198"/>
    </source>
</evidence>
<keyword evidence="24" id="KW-1185">Reference proteome</keyword>
<dbReference type="CDD" id="cd14824">
    <property type="entry name" value="Longin"/>
    <property type="match status" value="1"/>
</dbReference>
<evidence type="ECO:0000256" key="10">
    <source>
        <dbReference type="ARBA" id="ARBA00022989"/>
    </source>
</evidence>
<feature type="domain" description="V-SNARE coiled-coil homology" evidence="22">
    <location>
        <begin position="134"/>
        <end position="194"/>
    </location>
</feature>
<keyword evidence="10 20" id="KW-1133">Transmembrane helix</keyword>
<dbReference type="EMBL" id="CAWYQH010000002">
    <property type="protein sequence ID" value="CAK8673839.1"/>
    <property type="molecule type" value="Genomic_DNA"/>
</dbReference>